<dbReference type="InterPro" id="IPR010260">
    <property type="entry name" value="AlpA"/>
</dbReference>
<dbReference type="OrthoDB" id="8455288at2"/>
<dbReference type="Pfam" id="PF05930">
    <property type="entry name" value="Phage_AlpA"/>
    <property type="match status" value="1"/>
</dbReference>
<dbReference type="RefSeq" id="WP_107284852.1">
    <property type="nucleotide sequence ID" value="NZ_PYMC01000018.1"/>
</dbReference>
<reference evidence="1 2" key="1">
    <citation type="submission" date="2018-03" db="EMBL/GenBank/DDBJ databases">
        <title>Whole genome sequencing of Histamine producing bacteria.</title>
        <authorList>
            <person name="Butler K."/>
        </authorList>
    </citation>
    <scope>NUCLEOTIDE SEQUENCE [LARGE SCALE GENOMIC DNA]</scope>
    <source>
        <strain evidence="1 2">DSM 16190</strain>
    </source>
</reference>
<organism evidence="1 2">
    <name type="scientific">Photobacterium lipolyticum</name>
    <dbReference type="NCBI Taxonomy" id="266810"/>
    <lineage>
        <taxon>Bacteria</taxon>
        <taxon>Pseudomonadati</taxon>
        <taxon>Pseudomonadota</taxon>
        <taxon>Gammaproteobacteria</taxon>
        <taxon>Vibrionales</taxon>
        <taxon>Vibrionaceae</taxon>
        <taxon>Photobacterium</taxon>
    </lineage>
</organism>
<accession>A0A2T3MTD9</accession>
<sequence>MTTQAATKLERMPKVIKRYGLSRSTFYTRIKDGLIPPPVSLGNRAVAWVEQENTTVLTAMIAGKSKEEIKALVRSLIKERSKLESGEGE</sequence>
<keyword evidence="2" id="KW-1185">Reference proteome</keyword>
<dbReference type="AlphaFoldDB" id="A0A2T3MTD9"/>
<dbReference type="EMBL" id="PYMC01000018">
    <property type="protein sequence ID" value="PSW02558.1"/>
    <property type="molecule type" value="Genomic_DNA"/>
</dbReference>
<dbReference type="Gene3D" id="1.10.238.160">
    <property type="match status" value="1"/>
</dbReference>
<gene>
    <name evidence="1" type="ORF">C9I89_18740</name>
</gene>
<name>A0A2T3MTD9_9GAMM</name>
<comment type="caution">
    <text evidence="1">The sequence shown here is derived from an EMBL/GenBank/DDBJ whole genome shotgun (WGS) entry which is preliminary data.</text>
</comment>
<evidence type="ECO:0000313" key="1">
    <source>
        <dbReference type="EMBL" id="PSW02558.1"/>
    </source>
</evidence>
<protein>
    <submittedName>
        <fullName evidence="1">Transcriptional regulator</fullName>
    </submittedName>
</protein>
<evidence type="ECO:0000313" key="2">
    <source>
        <dbReference type="Proteomes" id="UP000240904"/>
    </source>
</evidence>
<dbReference type="Proteomes" id="UP000240904">
    <property type="component" value="Unassembled WGS sequence"/>
</dbReference>
<proteinExistence type="predicted"/>